<protein>
    <submittedName>
        <fullName evidence="1">Uncharacterized protein</fullName>
    </submittedName>
</protein>
<evidence type="ECO:0000313" key="2">
    <source>
        <dbReference type="Proteomes" id="UP000006729"/>
    </source>
</evidence>
<accession>A0ACC0SED9</accession>
<name>A0ACC0SED9_POPTR</name>
<keyword evidence="2" id="KW-1185">Reference proteome</keyword>
<gene>
    <name evidence="1" type="ORF">POPTR_010G187201v4</name>
</gene>
<reference evidence="1 2" key="1">
    <citation type="journal article" date="2006" name="Science">
        <title>The genome of black cottonwood, Populus trichocarpa (Torr. &amp; Gray).</title>
        <authorList>
            <person name="Tuskan G.A."/>
            <person name="Difazio S."/>
            <person name="Jansson S."/>
            <person name="Bohlmann J."/>
            <person name="Grigoriev I."/>
            <person name="Hellsten U."/>
            <person name="Putnam N."/>
            <person name="Ralph S."/>
            <person name="Rombauts S."/>
            <person name="Salamov A."/>
            <person name="Schein J."/>
            <person name="Sterck L."/>
            <person name="Aerts A."/>
            <person name="Bhalerao R.R."/>
            <person name="Bhalerao R.P."/>
            <person name="Blaudez D."/>
            <person name="Boerjan W."/>
            <person name="Brun A."/>
            <person name="Brunner A."/>
            <person name="Busov V."/>
            <person name="Campbell M."/>
            <person name="Carlson J."/>
            <person name="Chalot M."/>
            <person name="Chapman J."/>
            <person name="Chen G.L."/>
            <person name="Cooper D."/>
            <person name="Coutinho P.M."/>
            <person name="Couturier J."/>
            <person name="Covert S."/>
            <person name="Cronk Q."/>
            <person name="Cunningham R."/>
            <person name="Davis J."/>
            <person name="Degroeve S."/>
            <person name="Dejardin A."/>
            <person name="Depamphilis C."/>
            <person name="Detter J."/>
            <person name="Dirks B."/>
            <person name="Dubchak I."/>
            <person name="Duplessis S."/>
            <person name="Ehlting J."/>
            <person name="Ellis B."/>
            <person name="Gendler K."/>
            <person name="Goodstein D."/>
            <person name="Gribskov M."/>
            <person name="Grimwood J."/>
            <person name="Groover A."/>
            <person name="Gunter L."/>
            <person name="Hamberger B."/>
            <person name="Heinze B."/>
            <person name="Helariutta Y."/>
            <person name="Henrissat B."/>
            <person name="Holligan D."/>
            <person name="Holt R."/>
            <person name="Huang W."/>
            <person name="Islam-Faridi N."/>
            <person name="Jones S."/>
            <person name="Jones-Rhoades M."/>
            <person name="Jorgensen R."/>
            <person name="Joshi C."/>
            <person name="Kangasjarvi J."/>
            <person name="Karlsson J."/>
            <person name="Kelleher C."/>
            <person name="Kirkpatrick R."/>
            <person name="Kirst M."/>
            <person name="Kohler A."/>
            <person name="Kalluri U."/>
            <person name="Larimer F."/>
            <person name="Leebens-Mack J."/>
            <person name="Leple J.C."/>
            <person name="Locascio P."/>
            <person name="Lou Y."/>
            <person name="Lucas S."/>
            <person name="Martin F."/>
            <person name="Montanini B."/>
            <person name="Napoli C."/>
            <person name="Nelson D.R."/>
            <person name="Nelson C."/>
            <person name="Nieminen K."/>
            <person name="Nilsson O."/>
            <person name="Pereda V."/>
            <person name="Peter G."/>
            <person name="Philippe R."/>
            <person name="Pilate G."/>
            <person name="Poliakov A."/>
            <person name="Razumovskaya J."/>
            <person name="Richardson P."/>
            <person name="Rinaldi C."/>
            <person name="Ritland K."/>
            <person name="Rouze P."/>
            <person name="Ryaboy D."/>
            <person name="Schmutz J."/>
            <person name="Schrader J."/>
            <person name="Segerman B."/>
            <person name="Shin H."/>
            <person name="Siddiqui A."/>
            <person name="Sterky F."/>
            <person name="Terry A."/>
            <person name="Tsai C.J."/>
            <person name="Uberbacher E."/>
            <person name="Unneberg P."/>
            <person name="Vahala J."/>
            <person name="Wall K."/>
            <person name="Wessler S."/>
            <person name="Yang G."/>
            <person name="Yin T."/>
            <person name="Douglas C."/>
            <person name="Marra M."/>
            <person name="Sandberg G."/>
            <person name="Van de Peer Y."/>
            <person name="Rokhsar D."/>
        </authorList>
    </citation>
    <scope>NUCLEOTIDE SEQUENCE [LARGE SCALE GENOMIC DNA]</scope>
    <source>
        <strain evidence="2">cv. Nisqually</strain>
    </source>
</reference>
<comment type="caution">
    <text evidence="1">The sequence shown here is derived from an EMBL/GenBank/DDBJ whole genome shotgun (WGS) entry which is preliminary data.</text>
</comment>
<proteinExistence type="predicted"/>
<sequence>MLLDEEGVWKYGKTVNVVFQITFHKCIKILFFSFFKNHFKNSLLLSWYLQWFAVLASSVIKTTMEKVKPKLVSASSVPLLRLLLPKTETNAIGEIDKLLVSPQVSG</sequence>
<organism evidence="1 2">
    <name type="scientific">Populus trichocarpa</name>
    <name type="common">Western balsam poplar</name>
    <name type="synonym">Populus balsamifera subsp. trichocarpa</name>
    <dbReference type="NCBI Taxonomy" id="3694"/>
    <lineage>
        <taxon>Eukaryota</taxon>
        <taxon>Viridiplantae</taxon>
        <taxon>Streptophyta</taxon>
        <taxon>Embryophyta</taxon>
        <taxon>Tracheophyta</taxon>
        <taxon>Spermatophyta</taxon>
        <taxon>Magnoliopsida</taxon>
        <taxon>eudicotyledons</taxon>
        <taxon>Gunneridae</taxon>
        <taxon>Pentapetalae</taxon>
        <taxon>rosids</taxon>
        <taxon>fabids</taxon>
        <taxon>Malpighiales</taxon>
        <taxon>Salicaceae</taxon>
        <taxon>Saliceae</taxon>
        <taxon>Populus</taxon>
    </lineage>
</organism>
<dbReference type="Proteomes" id="UP000006729">
    <property type="component" value="Chromosome 10"/>
</dbReference>
<evidence type="ECO:0000313" key="1">
    <source>
        <dbReference type="EMBL" id="KAI9387538.1"/>
    </source>
</evidence>
<dbReference type="EMBL" id="CM009299">
    <property type="protein sequence ID" value="KAI9387538.1"/>
    <property type="molecule type" value="Genomic_DNA"/>
</dbReference>